<comment type="caution">
    <text evidence="2">The sequence shown here is derived from an EMBL/GenBank/DDBJ whole genome shotgun (WGS) entry which is preliminary data.</text>
</comment>
<protein>
    <submittedName>
        <fullName evidence="2">DUF2630 family protein</fullName>
    </submittedName>
</protein>
<accession>A0A848H4M9</accession>
<gene>
    <name evidence="2" type="ORF">HHL11_10545</name>
</gene>
<dbReference type="Pfam" id="PF10944">
    <property type="entry name" value="DUF2630"/>
    <property type="match status" value="1"/>
</dbReference>
<feature type="region of interest" description="Disordered" evidence="1">
    <location>
        <begin position="52"/>
        <end position="76"/>
    </location>
</feature>
<dbReference type="InterPro" id="IPR020311">
    <property type="entry name" value="Uncharacterised_Rv0898c"/>
</dbReference>
<dbReference type="AlphaFoldDB" id="A0A848H4M9"/>
<dbReference type="Proteomes" id="UP000541185">
    <property type="component" value="Unassembled WGS sequence"/>
</dbReference>
<evidence type="ECO:0000256" key="1">
    <source>
        <dbReference type="SAM" id="MobiDB-lite"/>
    </source>
</evidence>
<evidence type="ECO:0000313" key="3">
    <source>
        <dbReference type="Proteomes" id="UP000541185"/>
    </source>
</evidence>
<keyword evidence="3" id="KW-1185">Reference proteome</keyword>
<evidence type="ECO:0000313" key="2">
    <source>
        <dbReference type="EMBL" id="NML44190.1"/>
    </source>
</evidence>
<name>A0A848H4M9_9BURK</name>
<dbReference type="EMBL" id="JABBFX010000001">
    <property type="protein sequence ID" value="NML44190.1"/>
    <property type="molecule type" value="Genomic_DNA"/>
</dbReference>
<organism evidence="2 3">
    <name type="scientific">Ramlibacter agri</name>
    <dbReference type="NCBI Taxonomy" id="2728837"/>
    <lineage>
        <taxon>Bacteria</taxon>
        <taxon>Pseudomonadati</taxon>
        <taxon>Pseudomonadota</taxon>
        <taxon>Betaproteobacteria</taxon>
        <taxon>Burkholderiales</taxon>
        <taxon>Comamonadaceae</taxon>
        <taxon>Ramlibacter</taxon>
    </lineage>
</organism>
<dbReference type="RefSeq" id="WP_169418340.1">
    <property type="nucleotide sequence ID" value="NZ_JABBFX010000001.1"/>
</dbReference>
<proteinExistence type="predicted"/>
<reference evidence="2 3" key="1">
    <citation type="submission" date="2020-04" db="EMBL/GenBank/DDBJ databases">
        <title>Ramlibacter sp. G-1-2-2 isolated from soil.</title>
        <authorList>
            <person name="Dahal R.H."/>
        </authorList>
    </citation>
    <scope>NUCLEOTIDE SEQUENCE [LARGE SCALE GENOMIC DNA]</scope>
    <source>
        <strain evidence="2 3">G-1-2-2</strain>
    </source>
</reference>
<sequence length="76" mass="8834">MSDKTILEHITALVDEEHHLRKPGSPHQNDARLKQVQEELDQCWDLLRQRRARREFGDNPDAATPRDVGTVENYEG</sequence>